<evidence type="ECO:0000259" key="3">
    <source>
        <dbReference type="Pfam" id="PF13231"/>
    </source>
</evidence>
<reference evidence="4 5" key="1">
    <citation type="journal article" date="2019" name="Nat. Microbiol.">
        <title>Mediterranean grassland soil C-N compound turnover is dependent on rainfall and depth, and is mediated by genomically divergent microorganisms.</title>
        <authorList>
            <person name="Diamond S."/>
            <person name="Andeer P.F."/>
            <person name="Li Z."/>
            <person name="Crits-Christoph A."/>
            <person name="Burstein D."/>
            <person name="Anantharaman K."/>
            <person name="Lane K.R."/>
            <person name="Thomas B.C."/>
            <person name="Pan C."/>
            <person name="Northen T.R."/>
            <person name="Banfield J.F."/>
        </authorList>
    </citation>
    <scope>NUCLEOTIDE SEQUENCE [LARGE SCALE GENOMIC DNA]</scope>
    <source>
        <strain evidence="4">WS_2</strain>
    </source>
</reference>
<sequence length="263" mass="28364">MLATRIRAHSWLLATLALAAAFWALDLAALRAGVPDPLDDTWEYGVVARSLIEGHGFRTQVIHPPLWSLRDGANTVPVLIHGPLLPLLLAPRVRLYGPRALDWMPVLAAEFVLLAAFLTYRIGARAFGPPAGAAAAMLWTLSPLTLRAVHHDVALAVGAALLMLALDLLLQPRRSATLAGAALGLAYLARPELLVASPVLAALAGRAWWRTALAFVACAWPWWLHNLGAAGSPFFKRPPPGRMRWPQHSPRSRPSGSASSRTQ</sequence>
<dbReference type="InterPro" id="IPR038731">
    <property type="entry name" value="RgtA/B/C-like"/>
</dbReference>
<dbReference type="Proteomes" id="UP000317716">
    <property type="component" value="Unassembled WGS sequence"/>
</dbReference>
<feature type="transmembrane region" description="Helical" evidence="2">
    <location>
        <begin position="101"/>
        <end position="120"/>
    </location>
</feature>
<feature type="compositionally biased region" description="Low complexity" evidence="1">
    <location>
        <begin position="252"/>
        <end position="263"/>
    </location>
</feature>
<dbReference type="Pfam" id="PF13231">
    <property type="entry name" value="PMT_2"/>
    <property type="match status" value="1"/>
</dbReference>
<name>A0A538STR5_UNCEI</name>
<feature type="region of interest" description="Disordered" evidence="1">
    <location>
        <begin position="240"/>
        <end position="263"/>
    </location>
</feature>
<dbReference type="AlphaFoldDB" id="A0A538STR5"/>
<gene>
    <name evidence="4" type="ORF">E6K72_07320</name>
</gene>
<feature type="transmembrane region" description="Helical" evidence="2">
    <location>
        <begin position="126"/>
        <end position="146"/>
    </location>
</feature>
<accession>A0A538STR5</accession>
<evidence type="ECO:0000313" key="5">
    <source>
        <dbReference type="Proteomes" id="UP000317716"/>
    </source>
</evidence>
<keyword evidence="2" id="KW-0472">Membrane</keyword>
<feature type="domain" description="Glycosyltransferase RgtA/B/C/D-like" evidence="3">
    <location>
        <begin position="106"/>
        <end position="217"/>
    </location>
</feature>
<dbReference type="EMBL" id="VBOS01000248">
    <property type="protein sequence ID" value="TMQ54778.1"/>
    <property type="molecule type" value="Genomic_DNA"/>
</dbReference>
<proteinExistence type="predicted"/>
<keyword evidence="2" id="KW-0812">Transmembrane</keyword>
<keyword evidence="2" id="KW-1133">Transmembrane helix</keyword>
<evidence type="ECO:0000313" key="4">
    <source>
        <dbReference type="EMBL" id="TMQ54778.1"/>
    </source>
</evidence>
<protein>
    <recommendedName>
        <fullName evidence="3">Glycosyltransferase RgtA/B/C/D-like domain-containing protein</fullName>
    </recommendedName>
</protein>
<evidence type="ECO:0000256" key="2">
    <source>
        <dbReference type="SAM" id="Phobius"/>
    </source>
</evidence>
<comment type="caution">
    <text evidence="4">The sequence shown here is derived from an EMBL/GenBank/DDBJ whole genome shotgun (WGS) entry which is preliminary data.</text>
</comment>
<organism evidence="4 5">
    <name type="scientific">Eiseniibacteriota bacterium</name>
    <dbReference type="NCBI Taxonomy" id="2212470"/>
    <lineage>
        <taxon>Bacteria</taxon>
        <taxon>Candidatus Eiseniibacteriota</taxon>
    </lineage>
</organism>
<evidence type="ECO:0000256" key="1">
    <source>
        <dbReference type="SAM" id="MobiDB-lite"/>
    </source>
</evidence>
<feature type="transmembrane region" description="Helical" evidence="2">
    <location>
        <begin position="153"/>
        <end position="170"/>
    </location>
</feature>